<feature type="transmembrane region" description="Helical" evidence="6">
    <location>
        <begin position="234"/>
        <end position="259"/>
    </location>
</feature>
<dbReference type="SUPFAM" id="SSF161070">
    <property type="entry name" value="SNF-like"/>
    <property type="match status" value="1"/>
</dbReference>
<comment type="subcellular location">
    <subcellularLocation>
        <location evidence="1">Membrane</location>
        <topology evidence="1">Multi-pass membrane protein</topology>
    </subcellularLocation>
</comment>
<keyword evidence="2" id="KW-0813">Transport</keyword>
<keyword evidence="5 6" id="KW-0472">Membrane</keyword>
<name>A0ABU3BTI5_9BACT</name>
<feature type="transmembrane region" description="Helical" evidence="6">
    <location>
        <begin position="53"/>
        <end position="75"/>
    </location>
</feature>
<keyword evidence="3 6" id="KW-0812">Transmembrane</keyword>
<dbReference type="PROSITE" id="PS50267">
    <property type="entry name" value="NA_NEUROTRAN_SYMP_3"/>
    <property type="match status" value="1"/>
</dbReference>
<evidence type="ECO:0000313" key="7">
    <source>
        <dbReference type="EMBL" id="MDT0632604.1"/>
    </source>
</evidence>
<evidence type="ECO:0000256" key="4">
    <source>
        <dbReference type="ARBA" id="ARBA00022989"/>
    </source>
</evidence>
<evidence type="ECO:0008006" key="9">
    <source>
        <dbReference type="Google" id="ProtNLM"/>
    </source>
</evidence>
<dbReference type="EMBL" id="JAVRHT010000032">
    <property type="protein sequence ID" value="MDT0632604.1"/>
    <property type="molecule type" value="Genomic_DNA"/>
</dbReference>
<sequence length="527" mass="56398">MADSTPPPSDAADRGIWSSKLGFVLAASGSAIGLGNIVFFASNAYQFGGGAFYLPYFIALFVMGIPVMIAEFSIGTRTGRSFPMALRALVGKRGEFVGWWSLTSALFITMYYVALLGWALCMMVAALGGLMEPGATAPFEPFLEPTAGPNAQVYFFKILATWWPMLAVIAIWAMTLLALWKGTETIEKTVRVAVPLMWLFMIVLIVRGVTLPGGTDGVMYLFTPDLSGISKPDVWKGAFSQMFFSLSLGLGTMTAYASYLPKDSDQVNNSFMVSLLNCGFEYIAGIAIFSMLFAFSLNPAGSSISLSFFVIPQGISAFPFAVKAFGFAFFFLIVMAGVTSAISLVEGMASAIIDKTGAPRATALACVAVPGVVGSLIATLPMIVDPGLGENGTVGLNFLDILDHWAFGYSLLTVGLIETILLGWVFGAANLRAFVNEHAALQLGAWFDVLLKFVIPAILATVIVWNLWIDLVDGPLYGSTYPLGAVDWFPVVIPLAWIVGTLAVATYFTSRDSAPEPAEPAVAQFEH</sequence>
<feature type="transmembrane region" description="Helical" evidence="6">
    <location>
        <begin position="488"/>
        <end position="508"/>
    </location>
</feature>
<dbReference type="PRINTS" id="PR00176">
    <property type="entry name" value="NANEUSMPORT"/>
</dbReference>
<accession>A0ABU3BTI5</accession>
<evidence type="ECO:0000256" key="2">
    <source>
        <dbReference type="ARBA" id="ARBA00022448"/>
    </source>
</evidence>
<keyword evidence="4 6" id="KW-1133">Transmembrane helix</keyword>
<dbReference type="RefSeq" id="WP_311664650.1">
    <property type="nucleotide sequence ID" value="NZ_JAVRHT010000032.1"/>
</dbReference>
<feature type="transmembrane region" description="Helical" evidence="6">
    <location>
        <begin position="162"/>
        <end position="180"/>
    </location>
</feature>
<protein>
    <recommendedName>
        <fullName evidence="9">Neurotransmitter:Na+ symporter, NSS family</fullName>
    </recommendedName>
</protein>
<dbReference type="InterPro" id="IPR037272">
    <property type="entry name" value="SNS_sf"/>
</dbReference>
<feature type="transmembrane region" description="Helical" evidence="6">
    <location>
        <begin position="449"/>
        <end position="468"/>
    </location>
</feature>
<dbReference type="Pfam" id="PF00209">
    <property type="entry name" value="SNF"/>
    <property type="match status" value="2"/>
</dbReference>
<feature type="transmembrane region" description="Helical" evidence="6">
    <location>
        <begin position="317"/>
        <end position="342"/>
    </location>
</feature>
<feature type="transmembrane region" description="Helical" evidence="6">
    <location>
        <begin position="96"/>
        <end position="127"/>
    </location>
</feature>
<feature type="transmembrane region" description="Helical" evidence="6">
    <location>
        <begin position="21"/>
        <end position="41"/>
    </location>
</feature>
<gene>
    <name evidence="7" type="ORF">RM540_12660</name>
</gene>
<dbReference type="InterPro" id="IPR000175">
    <property type="entry name" value="Na/ntran_symport"/>
</dbReference>
<feature type="transmembrane region" description="Helical" evidence="6">
    <location>
        <begin position="271"/>
        <end position="297"/>
    </location>
</feature>
<evidence type="ECO:0000256" key="5">
    <source>
        <dbReference type="ARBA" id="ARBA00023136"/>
    </source>
</evidence>
<proteinExistence type="predicted"/>
<dbReference type="PANTHER" id="PTHR42948">
    <property type="entry name" value="TRANSPORTER"/>
    <property type="match status" value="1"/>
</dbReference>
<feature type="transmembrane region" description="Helical" evidence="6">
    <location>
        <begin position="404"/>
        <end position="428"/>
    </location>
</feature>
<evidence type="ECO:0000256" key="3">
    <source>
        <dbReference type="ARBA" id="ARBA00022692"/>
    </source>
</evidence>
<dbReference type="PANTHER" id="PTHR42948:SF1">
    <property type="entry name" value="TRANSPORTER"/>
    <property type="match status" value="1"/>
</dbReference>
<keyword evidence="8" id="KW-1185">Reference proteome</keyword>
<dbReference type="Proteomes" id="UP001267426">
    <property type="component" value="Unassembled WGS sequence"/>
</dbReference>
<reference evidence="7 8" key="1">
    <citation type="submission" date="2023-09" db="EMBL/GenBank/DDBJ databases">
        <authorList>
            <person name="Rey-Velasco X."/>
        </authorList>
    </citation>
    <scope>NUCLEOTIDE SEQUENCE [LARGE SCALE GENOMIC DNA]</scope>
    <source>
        <strain evidence="7 8">F394</strain>
    </source>
</reference>
<feature type="transmembrane region" description="Helical" evidence="6">
    <location>
        <begin position="363"/>
        <end position="384"/>
    </location>
</feature>
<evidence type="ECO:0000313" key="8">
    <source>
        <dbReference type="Proteomes" id="UP001267426"/>
    </source>
</evidence>
<feature type="transmembrane region" description="Helical" evidence="6">
    <location>
        <begin position="192"/>
        <end position="214"/>
    </location>
</feature>
<evidence type="ECO:0000256" key="1">
    <source>
        <dbReference type="ARBA" id="ARBA00004141"/>
    </source>
</evidence>
<organism evidence="7 8">
    <name type="scientific">Rubrivirga litoralis</name>
    <dbReference type="NCBI Taxonomy" id="3075598"/>
    <lineage>
        <taxon>Bacteria</taxon>
        <taxon>Pseudomonadati</taxon>
        <taxon>Rhodothermota</taxon>
        <taxon>Rhodothermia</taxon>
        <taxon>Rhodothermales</taxon>
        <taxon>Rubricoccaceae</taxon>
        <taxon>Rubrivirga</taxon>
    </lineage>
</organism>
<evidence type="ECO:0000256" key="6">
    <source>
        <dbReference type="SAM" id="Phobius"/>
    </source>
</evidence>
<comment type="caution">
    <text evidence="7">The sequence shown here is derived from an EMBL/GenBank/DDBJ whole genome shotgun (WGS) entry which is preliminary data.</text>
</comment>